<dbReference type="InterPro" id="IPR001898">
    <property type="entry name" value="SLC13A/DASS"/>
</dbReference>
<feature type="transmembrane region" description="Helical" evidence="6">
    <location>
        <begin position="307"/>
        <end position="326"/>
    </location>
</feature>
<proteinExistence type="predicted"/>
<dbReference type="NCBIfam" id="TIGR00785">
    <property type="entry name" value="dass"/>
    <property type="match status" value="1"/>
</dbReference>
<feature type="transmembrane region" description="Helical" evidence="6">
    <location>
        <begin position="146"/>
        <end position="179"/>
    </location>
</feature>
<feature type="transmembrane region" description="Helical" evidence="6">
    <location>
        <begin position="102"/>
        <end position="123"/>
    </location>
</feature>
<dbReference type="GO" id="GO:0005886">
    <property type="term" value="C:plasma membrane"/>
    <property type="evidence" value="ECO:0007669"/>
    <property type="project" value="TreeGrafter"/>
</dbReference>
<keyword evidence="2" id="KW-0813">Transport</keyword>
<evidence type="ECO:0000256" key="2">
    <source>
        <dbReference type="ARBA" id="ARBA00022448"/>
    </source>
</evidence>
<protein>
    <submittedName>
        <fullName evidence="8">Transporter</fullName>
    </submittedName>
</protein>
<dbReference type="PANTHER" id="PTHR10283">
    <property type="entry name" value="SOLUTE CARRIER FAMILY 13 MEMBER"/>
    <property type="match status" value="1"/>
</dbReference>
<name>A0A918TEJ0_9BACT</name>
<dbReference type="Proteomes" id="UP000644507">
    <property type="component" value="Unassembled WGS sequence"/>
</dbReference>
<evidence type="ECO:0000259" key="7">
    <source>
        <dbReference type="Pfam" id="PF03600"/>
    </source>
</evidence>
<dbReference type="GO" id="GO:0005315">
    <property type="term" value="F:phosphate transmembrane transporter activity"/>
    <property type="evidence" value="ECO:0007669"/>
    <property type="project" value="TreeGrafter"/>
</dbReference>
<feature type="transmembrane region" description="Helical" evidence="6">
    <location>
        <begin position="286"/>
        <end position="301"/>
    </location>
</feature>
<dbReference type="EMBL" id="BMXI01000001">
    <property type="protein sequence ID" value="GHC42539.1"/>
    <property type="molecule type" value="Genomic_DNA"/>
</dbReference>
<evidence type="ECO:0000256" key="4">
    <source>
        <dbReference type="ARBA" id="ARBA00022989"/>
    </source>
</evidence>
<evidence type="ECO:0000256" key="6">
    <source>
        <dbReference type="SAM" id="Phobius"/>
    </source>
</evidence>
<dbReference type="RefSeq" id="WP_189566931.1">
    <property type="nucleotide sequence ID" value="NZ_BMXI01000001.1"/>
</dbReference>
<comment type="caution">
    <text evidence="8">The sequence shown here is derived from an EMBL/GenBank/DDBJ whole genome shotgun (WGS) entry which is preliminary data.</text>
</comment>
<feature type="transmembrane region" description="Helical" evidence="6">
    <location>
        <begin position="229"/>
        <end position="253"/>
    </location>
</feature>
<accession>A0A918TEJ0</accession>
<evidence type="ECO:0000256" key="3">
    <source>
        <dbReference type="ARBA" id="ARBA00022692"/>
    </source>
</evidence>
<feature type="transmembrane region" description="Helical" evidence="6">
    <location>
        <begin position="450"/>
        <end position="469"/>
    </location>
</feature>
<feature type="transmembrane region" description="Helical" evidence="6">
    <location>
        <begin position="369"/>
        <end position="389"/>
    </location>
</feature>
<feature type="transmembrane region" description="Helical" evidence="6">
    <location>
        <begin position="18"/>
        <end position="38"/>
    </location>
</feature>
<feature type="transmembrane region" description="Helical" evidence="6">
    <location>
        <begin position="401"/>
        <end position="430"/>
    </location>
</feature>
<feature type="transmembrane region" description="Helical" evidence="6">
    <location>
        <begin position="338"/>
        <end position="357"/>
    </location>
</feature>
<dbReference type="PANTHER" id="PTHR10283:SF92">
    <property type="entry name" value="LOW-AFFINITY PHOSPHATE TRANSPORTER PHO91"/>
    <property type="match status" value="1"/>
</dbReference>
<feature type="domain" description="Citrate transporter-like" evidence="7">
    <location>
        <begin position="62"/>
        <end position="414"/>
    </location>
</feature>
<comment type="subcellular location">
    <subcellularLocation>
        <location evidence="1">Membrane</location>
        <topology evidence="1">Multi-pass membrane protein</topology>
    </subcellularLocation>
</comment>
<evidence type="ECO:0000256" key="5">
    <source>
        <dbReference type="ARBA" id="ARBA00023136"/>
    </source>
</evidence>
<evidence type="ECO:0000256" key="1">
    <source>
        <dbReference type="ARBA" id="ARBA00004141"/>
    </source>
</evidence>
<evidence type="ECO:0000313" key="8">
    <source>
        <dbReference type="EMBL" id="GHC42539.1"/>
    </source>
</evidence>
<feature type="transmembrane region" description="Helical" evidence="6">
    <location>
        <begin position="72"/>
        <end position="90"/>
    </location>
</feature>
<keyword evidence="9" id="KW-1185">Reference proteome</keyword>
<organism evidence="8 9">
    <name type="scientific">Roseibacillus persicicus</name>
    <dbReference type="NCBI Taxonomy" id="454148"/>
    <lineage>
        <taxon>Bacteria</taxon>
        <taxon>Pseudomonadati</taxon>
        <taxon>Verrucomicrobiota</taxon>
        <taxon>Verrucomicrobiia</taxon>
        <taxon>Verrucomicrobiales</taxon>
        <taxon>Verrucomicrobiaceae</taxon>
        <taxon>Roseibacillus</taxon>
    </lineage>
</organism>
<keyword evidence="4 6" id="KW-1133">Transmembrane helix</keyword>
<gene>
    <name evidence="8" type="ORF">GCM10007100_04460</name>
</gene>
<evidence type="ECO:0000313" key="9">
    <source>
        <dbReference type="Proteomes" id="UP000644507"/>
    </source>
</evidence>
<keyword evidence="3 6" id="KW-0812">Transmembrane</keyword>
<dbReference type="Pfam" id="PF03600">
    <property type="entry name" value="CitMHS"/>
    <property type="match status" value="1"/>
</dbReference>
<keyword evidence="5 6" id="KW-0472">Membrane</keyword>
<dbReference type="AlphaFoldDB" id="A0A918TEJ0"/>
<reference evidence="8" key="1">
    <citation type="journal article" date="2014" name="Int. J. Syst. Evol. Microbiol.">
        <title>Complete genome sequence of Corynebacterium casei LMG S-19264T (=DSM 44701T), isolated from a smear-ripened cheese.</title>
        <authorList>
            <consortium name="US DOE Joint Genome Institute (JGI-PGF)"/>
            <person name="Walter F."/>
            <person name="Albersmeier A."/>
            <person name="Kalinowski J."/>
            <person name="Ruckert C."/>
        </authorList>
    </citation>
    <scope>NUCLEOTIDE SEQUENCE</scope>
    <source>
        <strain evidence="8">KCTC 12988</strain>
    </source>
</reference>
<reference evidence="8" key="2">
    <citation type="submission" date="2020-09" db="EMBL/GenBank/DDBJ databases">
        <authorList>
            <person name="Sun Q."/>
            <person name="Kim S."/>
        </authorList>
    </citation>
    <scope>NUCLEOTIDE SEQUENCE</scope>
    <source>
        <strain evidence="8">KCTC 12988</strain>
    </source>
</reference>
<dbReference type="InterPro" id="IPR004680">
    <property type="entry name" value="Cit_transptr-like_dom"/>
</dbReference>
<sequence length="474" mass="49587">MPLPFEDTDSATSPQHPWARPVLVTGLIPICFGLIWLLGLTPLLDAFSTPGRTMLALILLGLVLWATELIPAYATGLLLVLLQMIFLGNLGSPEAEEWKRYFHPLGSPLVWMFLGAFAIGRAAEKTGLAAHFAQISLRPLAHRRKGLLLASLGIAFVMSMLLSNTATAAIMLTLLAPLISSKEIPIELKRGLLLGVSSGSGIGGMGTLIGSPSNLIAAQALTGDERINFAKWLGLGLPPALFIAVFVGLYLWFAYFRKATRESLLAIDHAFDEPASTGPDSKGQRLVVGLIFLGTIVMWSTEALHHWAPAPVSLLALVLLLATGILSTTELRSLPWETLLLIASGLALGTGMSASGLTTELANLVPEGASPLTIIILVTALAVVLSNMISNTATAAILVPLAIGLAVAGGGQAAAACVPVGLACSCALLLPVSTPPNAIVFSTGLLQTKHFLVLGGLVGILGPIVIIAWNQLLF</sequence>